<dbReference type="GO" id="GO:0003700">
    <property type="term" value="F:DNA-binding transcription factor activity"/>
    <property type="evidence" value="ECO:0007669"/>
    <property type="project" value="InterPro"/>
</dbReference>
<proteinExistence type="inferred from homology"/>
<dbReference type="InterPro" id="IPR036388">
    <property type="entry name" value="WH-like_DNA-bd_sf"/>
</dbReference>
<accession>A0A4R0H429</accession>
<dbReference type="InterPro" id="IPR000847">
    <property type="entry name" value="LysR_HTH_N"/>
</dbReference>
<dbReference type="PROSITE" id="PS50931">
    <property type="entry name" value="HTH_LYSR"/>
    <property type="match status" value="1"/>
</dbReference>
<dbReference type="OrthoDB" id="9813056at2"/>
<dbReference type="SUPFAM" id="SSF53850">
    <property type="entry name" value="Periplasmic binding protein-like II"/>
    <property type="match status" value="1"/>
</dbReference>
<dbReference type="SUPFAM" id="SSF46785">
    <property type="entry name" value="Winged helix' DNA-binding domain"/>
    <property type="match status" value="1"/>
</dbReference>
<dbReference type="Gene3D" id="1.10.10.10">
    <property type="entry name" value="Winged helix-like DNA-binding domain superfamily/Winged helix DNA-binding domain"/>
    <property type="match status" value="1"/>
</dbReference>
<evidence type="ECO:0000256" key="3">
    <source>
        <dbReference type="ARBA" id="ARBA00023125"/>
    </source>
</evidence>
<dbReference type="AlphaFoldDB" id="A0A4R0H429"/>
<dbReference type="GO" id="GO:0006351">
    <property type="term" value="P:DNA-templated transcription"/>
    <property type="evidence" value="ECO:0007669"/>
    <property type="project" value="TreeGrafter"/>
</dbReference>
<dbReference type="PANTHER" id="PTHR30537">
    <property type="entry name" value="HTH-TYPE TRANSCRIPTIONAL REGULATOR"/>
    <property type="match status" value="1"/>
</dbReference>
<keyword evidence="4" id="KW-0804">Transcription</keyword>
<feature type="domain" description="HTH lysR-type" evidence="5">
    <location>
        <begin position="4"/>
        <end position="61"/>
    </location>
</feature>
<dbReference type="InterPro" id="IPR036390">
    <property type="entry name" value="WH_DNA-bd_sf"/>
</dbReference>
<evidence type="ECO:0000256" key="1">
    <source>
        <dbReference type="ARBA" id="ARBA00009437"/>
    </source>
</evidence>
<name>A0A4R0H429_9ENTR</name>
<dbReference type="EMBL" id="SJOP01000014">
    <property type="protein sequence ID" value="TCC03470.1"/>
    <property type="molecule type" value="Genomic_DNA"/>
</dbReference>
<evidence type="ECO:0000259" key="5">
    <source>
        <dbReference type="PROSITE" id="PS50931"/>
    </source>
</evidence>
<evidence type="ECO:0000313" key="6">
    <source>
        <dbReference type="EMBL" id="TCC03470.1"/>
    </source>
</evidence>
<protein>
    <submittedName>
        <fullName evidence="6">LysR family transcriptional regulator</fullName>
    </submittedName>
</protein>
<keyword evidence="3" id="KW-0238">DNA-binding</keyword>
<gene>
    <name evidence="6" type="ORF">E0L21_15870</name>
</gene>
<sequence length="302" mass="32880">MKNISLADLKAFLLVAQHRSFQQAANELGVSRSSLSHAMRGLESQLGVRLLHRTTRSVSLTENGAAFLQRIDPLLSQLDTALDATRFRPQELHGTLRINANEGGAHWLLAHVVEGFLQAHPQVMLDIVTEGRLVDIVAEGFDAGVRLAESVPLDMIAVPFGGPIRFIAIASPQYLHTAGVPQSPADLLQHRCIAQRLPSGKRYRWEFVQHGKPLTLNVPGNLCLDNSALMVESVVKGLGIAYVPEPYAREAIDNGQAQQVLSLFSPPIAGLCLYYSGHRQIPATLNAFIAAIRQANEAAPSR</sequence>
<dbReference type="Proteomes" id="UP000291793">
    <property type="component" value="Unassembled WGS sequence"/>
</dbReference>
<evidence type="ECO:0000313" key="7">
    <source>
        <dbReference type="Proteomes" id="UP000291793"/>
    </source>
</evidence>
<dbReference type="Pfam" id="PF03466">
    <property type="entry name" value="LysR_substrate"/>
    <property type="match status" value="1"/>
</dbReference>
<keyword evidence="2" id="KW-0805">Transcription regulation</keyword>
<dbReference type="PANTHER" id="PTHR30537:SF1">
    <property type="entry name" value="HTH-TYPE TRANSCRIPTIONAL REGULATOR PGRR"/>
    <property type="match status" value="1"/>
</dbReference>
<dbReference type="RefSeq" id="WP_131411143.1">
    <property type="nucleotide sequence ID" value="NZ_SJOP01000014.1"/>
</dbReference>
<evidence type="ECO:0000256" key="4">
    <source>
        <dbReference type="ARBA" id="ARBA00023163"/>
    </source>
</evidence>
<comment type="caution">
    <text evidence="6">The sequence shown here is derived from an EMBL/GenBank/DDBJ whole genome shotgun (WGS) entry which is preliminary data.</text>
</comment>
<dbReference type="InterPro" id="IPR058163">
    <property type="entry name" value="LysR-type_TF_proteobact-type"/>
</dbReference>
<keyword evidence="7" id="KW-1185">Reference proteome</keyword>
<dbReference type="Pfam" id="PF00126">
    <property type="entry name" value="HTH_1"/>
    <property type="match status" value="1"/>
</dbReference>
<evidence type="ECO:0000256" key="2">
    <source>
        <dbReference type="ARBA" id="ARBA00023015"/>
    </source>
</evidence>
<dbReference type="Gene3D" id="3.40.190.290">
    <property type="match status" value="1"/>
</dbReference>
<dbReference type="FunFam" id="1.10.10.10:FF:000001">
    <property type="entry name" value="LysR family transcriptional regulator"/>
    <property type="match status" value="1"/>
</dbReference>
<organism evidence="6 7">
    <name type="scientific">Kosakonia quasisacchari</name>
    <dbReference type="NCBI Taxonomy" id="2529380"/>
    <lineage>
        <taxon>Bacteria</taxon>
        <taxon>Pseudomonadati</taxon>
        <taxon>Pseudomonadota</taxon>
        <taxon>Gammaproteobacteria</taxon>
        <taxon>Enterobacterales</taxon>
        <taxon>Enterobacteriaceae</taxon>
        <taxon>Kosakonia</taxon>
    </lineage>
</organism>
<dbReference type="InterPro" id="IPR005119">
    <property type="entry name" value="LysR_subst-bd"/>
</dbReference>
<dbReference type="GO" id="GO:0043565">
    <property type="term" value="F:sequence-specific DNA binding"/>
    <property type="evidence" value="ECO:0007669"/>
    <property type="project" value="TreeGrafter"/>
</dbReference>
<comment type="similarity">
    <text evidence="1">Belongs to the LysR transcriptional regulatory family.</text>
</comment>
<reference evidence="6 7" key="1">
    <citation type="submission" date="2019-02" db="EMBL/GenBank/DDBJ databases">
        <title>The draft genome of Kosakonia quasisacchari strain WCHKQ120001.</title>
        <authorList>
            <person name="Wang C."/>
            <person name="Feng Y."/>
            <person name="Zong Z."/>
        </authorList>
    </citation>
    <scope>NUCLEOTIDE SEQUENCE [LARGE SCALE GENOMIC DNA]</scope>
    <source>
        <strain evidence="6 7">WCHKQ120001</strain>
    </source>
</reference>